<dbReference type="EMBL" id="FJUW01000027">
    <property type="protein sequence ID" value="CZT03189.1"/>
    <property type="molecule type" value="Genomic_DNA"/>
</dbReference>
<feature type="compositionally biased region" description="Polar residues" evidence="1">
    <location>
        <begin position="601"/>
        <end position="613"/>
    </location>
</feature>
<dbReference type="STRING" id="914237.A0A1E1KY70"/>
<evidence type="ECO:0000256" key="1">
    <source>
        <dbReference type="SAM" id="MobiDB-lite"/>
    </source>
</evidence>
<organism evidence="2 3">
    <name type="scientific">Rhynchosporium graminicola</name>
    <dbReference type="NCBI Taxonomy" id="2792576"/>
    <lineage>
        <taxon>Eukaryota</taxon>
        <taxon>Fungi</taxon>
        <taxon>Dikarya</taxon>
        <taxon>Ascomycota</taxon>
        <taxon>Pezizomycotina</taxon>
        <taxon>Leotiomycetes</taxon>
        <taxon>Helotiales</taxon>
        <taxon>Ploettnerulaceae</taxon>
        <taxon>Rhynchosporium</taxon>
    </lineage>
</organism>
<dbReference type="Proteomes" id="UP000178129">
    <property type="component" value="Unassembled WGS sequence"/>
</dbReference>
<dbReference type="AlphaFoldDB" id="A0A1E1KY70"/>
<evidence type="ECO:0000313" key="3">
    <source>
        <dbReference type="Proteomes" id="UP000178129"/>
    </source>
</evidence>
<accession>A0A1E1KY70</accession>
<sequence length="613" mass="68301">MASSSASTMLQPVPLGGYGRNTGLYGGLEGLEYASCVPPDVQKNSRIIAVCGIPQERASPQTDGWFFSDFFLFWQMFNAHRYVHGSATGNAKDRRIVMNEAMAPDDEVAAGFRIVEPKELLSRSLSTLKEEINTAAKTGQAVVVLVFGHGEEDTSSVYIGCAEKGHWLLNQAMLGSVLREDVPTTLIFTSCYSGGWLMKPNANENFLIKPLFNHNFFTAADKELESLSWPVSKTIGRQAGGSPFATMLAASIMIASKEVQKSDDRGRLTGSTHTTLTKIEEDDEGQRLSLTMVGLVEKIKSELQSRNVTNFAAHVFSFAAKDDLWAETWGARIGLPLLDYEARWNRLPEAEVKKEFYSTSKAHTGSVKSAFTSSKSYSWHIRAIQAKAKLYMASKPGLDNAGGNTSCHPLFYDLIAGKKLTFEELQEVDDTLDYRLHQVDLAETFCRVLKLGMSDDERASKFHQAEWRETQFNDQNGEIPERAKRAQELLSKFTTIKGWITKLNLFDSPIAGQGFDYSKPSHYLSARLAESSMSTSEIYGKLEAIQQWKLRRLQLVADSPLGRAVLDQPEIRTMRQRIYGTAATLKHRLRSLSPSKRAVTRQRQGLPQFSSQG</sequence>
<feature type="region of interest" description="Disordered" evidence="1">
    <location>
        <begin position="594"/>
        <end position="613"/>
    </location>
</feature>
<gene>
    <name evidence="2" type="ORF">RCO7_09262</name>
</gene>
<proteinExistence type="predicted"/>
<protein>
    <submittedName>
        <fullName evidence="2">Uncharacterized protein</fullName>
    </submittedName>
</protein>
<comment type="caution">
    <text evidence="2">The sequence shown here is derived from an EMBL/GenBank/DDBJ whole genome shotgun (WGS) entry which is preliminary data.</text>
</comment>
<evidence type="ECO:0000313" key="2">
    <source>
        <dbReference type="EMBL" id="CZT03189.1"/>
    </source>
</evidence>
<reference evidence="3" key="1">
    <citation type="submission" date="2016-03" db="EMBL/GenBank/DDBJ databases">
        <authorList>
            <person name="Ploux O."/>
        </authorList>
    </citation>
    <scope>NUCLEOTIDE SEQUENCE [LARGE SCALE GENOMIC DNA]</scope>
    <source>
        <strain evidence="3">UK7</strain>
    </source>
</reference>
<dbReference type="InParanoid" id="A0A1E1KY70"/>
<name>A0A1E1KY70_9HELO</name>
<keyword evidence="3" id="KW-1185">Reference proteome</keyword>